<dbReference type="Proteomes" id="UP000198885">
    <property type="component" value="Unassembled WGS sequence"/>
</dbReference>
<dbReference type="EMBL" id="FOGU01000005">
    <property type="protein sequence ID" value="SES04251.1"/>
    <property type="molecule type" value="Genomic_DNA"/>
</dbReference>
<accession>A0A1H9U4T1</accession>
<dbReference type="Gene3D" id="2.40.128.270">
    <property type="match status" value="1"/>
</dbReference>
<keyword evidence="3" id="KW-1185">Reference proteome</keyword>
<dbReference type="RefSeq" id="WP_092692575.1">
    <property type="nucleotide sequence ID" value="NZ_FOGU01000005.1"/>
</dbReference>
<dbReference type="Pfam" id="PF03724">
    <property type="entry name" value="META"/>
    <property type="match status" value="1"/>
</dbReference>
<dbReference type="AlphaFoldDB" id="A0A1H9U4T1"/>
<keyword evidence="2" id="KW-0346">Stress response</keyword>
<sequence>MRGAALALLALAACAGDETVSRFADGAATYRLSEIDGASFPARATIRFAEAGRVSGTGPCNSFTAPQIVPYPWIEIGPIAATRRARPALEAKRRYFAALREMTLAEVAEGTLILSTPEGREMVFQAD</sequence>
<name>A0A1H9U4T1_9RHOB</name>
<gene>
    <name evidence="2" type="ORF">SAMN04490244_10524</name>
</gene>
<dbReference type="InterPro" id="IPR038670">
    <property type="entry name" value="HslJ-like_sf"/>
</dbReference>
<proteinExistence type="predicted"/>
<evidence type="ECO:0000313" key="2">
    <source>
        <dbReference type="EMBL" id="SES04251.1"/>
    </source>
</evidence>
<dbReference type="InterPro" id="IPR005184">
    <property type="entry name" value="DUF306_Meta_HslJ"/>
</dbReference>
<dbReference type="OrthoDB" id="7777568at2"/>
<evidence type="ECO:0000259" key="1">
    <source>
        <dbReference type="Pfam" id="PF03724"/>
    </source>
</evidence>
<reference evidence="2 3" key="1">
    <citation type="submission" date="2016-10" db="EMBL/GenBank/DDBJ databases">
        <authorList>
            <person name="de Groot N.N."/>
        </authorList>
    </citation>
    <scope>NUCLEOTIDE SEQUENCE [LARGE SCALE GENOMIC DNA]</scope>
    <source>
        <strain evidence="2 3">DSM 23042</strain>
    </source>
</reference>
<feature type="domain" description="DUF306" evidence="1">
    <location>
        <begin position="29"/>
        <end position="124"/>
    </location>
</feature>
<protein>
    <submittedName>
        <fullName evidence="2">Heat shock protein HslJ</fullName>
    </submittedName>
</protein>
<evidence type="ECO:0000313" key="3">
    <source>
        <dbReference type="Proteomes" id="UP000198885"/>
    </source>
</evidence>
<dbReference type="STRING" id="641238.SAMN04490244_10524"/>
<organism evidence="2 3">
    <name type="scientific">Tranquillimonas rosea</name>
    <dbReference type="NCBI Taxonomy" id="641238"/>
    <lineage>
        <taxon>Bacteria</taxon>
        <taxon>Pseudomonadati</taxon>
        <taxon>Pseudomonadota</taxon>
        <taxon>Alphaproteobacteria</taxon>
        <taxon>Rhodobacterales</taxon>
        <taxon>Roseobacteraceae</taxon>
        <taxon>Tranquillimonas</taxon>
    </lineage>
</organism>